<dbReference type="GO" id="GO:0015031">
    <property type="term" value="P:protein transport"/>
    <property type="evidence" value="ECO:0007669"/>
    <property type="project" value="UniProtKB-KW"/>
</dbReference>
<dbReference type="InterPro" id="IPR011989">
    <property type="entry name" value="ARM-like"/>
</dbReference>
<organism evidence="5 6">
    <name type="scientific">Kipferlia bialata</name>
    <dbReference type="NCBI Taxonomy" id="797122"/>
    <lineage>
        <taxon>Eukaryota</taxon>
        <taxon>Metamonada</taxon>
        <taxon>Carpediemonas-like organisms</taxon>
        <taxon>Kipferlia</taxon>
    </lineage>
</organism>
<evidence type="ECO:0000256" key="2">
    <source>
        <dbReference type="ARBA" id="ARBA00022448"/>
    </source>
</evidence>
<dbReference type="PANTHER" id="PTHR11134">
    <property type="entry name" value="ADAPTOR COMPLEX SUBUNIT BETA FAMILY MEMBER"/>
    <property type="match status" value="1"/>
</dbReference>
<keyword evidence="4" id="KW-0472">Membrane</keyword>
<keyword evidence="6" id="KW-1185">Reference proteome</keyword>
<dbReference type="Gene3D" id="1.25.10.10">
    <property type="entry name" value="Leucine-rich Repeat Variant"/>
    <property type="match status" value="1"/>
</dbReference>
<dbReference type="Proteomes" id="UP000265618">
    <property type="component" value="Unassembled WGS sequence"/>
</dbReference>
<dbReference type="AlphaFoldDB" id="A0A9K3DC12"/>
<accession>A0A9K3DC12</accession>
<sequence>SAVAAWLRVCPDHFDILHPYFRRICYVLMDTDEWGQIDILTALLRYSRAMFADPDAQVKAGREEWNDQQEDADS</sequence>
<evidence type="ECO:0000256" key="4">
    <source>
        <dbReference type="ARBA" id="ARBA00023136"/>
    </source>
</evidence>
<proteinExistence type="predicted"/>
<comment type="subcellular location">
    <subcellularLocation>
        <location evidence="1">Endomembrane system</location>
    </subcellularLocation>
</comment>
<dbReference type="EMBL" id="BDIP01010378">
    <property type="protein sequence ID" value="GIQ92724.1"/>
    <property type="molecule type" value="Genomic_DNA"/>
</dbReference>
<dbReference type="GO" id="GO:0016192">
    <property type="term" value="P:vesicle-mediated transport"/>
    <property type="evidence" value="ECO:0007669"/>
    <property type="project" value="InterPro"/>
</dbReference>
<evidence type="ECO:0000313" key="5">
    <source>
        <dbReference type="EMBL" id="GIQ92724.1"/>
    </source>
</evidence>
<keyword evidence="3" id="KW-0653">Protein transport</keyword>
<dbReference type="InterPro" id="IPR026739">
    <property type="entry name" value="AP_beta"/>
</dbReference>
<feature type="non-terminal residue" evidence="5">
    <location>
        <position position="74"/>
    </location>
</feature>
<protein>
    <submittedName>
        <fullName evidence="5">AP-3 complex subunit beta</fullName>
    </submittedName>
</protein>
<evidence type="ECO:0000256" key="3">
    <source>
        <dbReference type="ARBA" id="ARBA00022927"/>
    </source>
</evidence>
<dbReference type="OrthoDB" id="10254310at2759"/>
<dbReference type="GO" id="GO:0012505">
    <property type="term" value="C:endomembrane system"/>
    <property type="evidence" value="ECO:0007669"/>
    <property type="project" value="UniProtKB-SubCell"/>
</dbReference>
<evidence type="ECO:0000313" key="6">
    <source>
        <dbReference type="Proteomes" id="UP000265618"/>
    </source>
</evidence>
<name>A0A9K3DC12_9EUKA</name>
<gene>
    <name evidence="5" type="ORF">KIPB_016660</name>
</gene>
<reference evidence="5 6" key="1">
    <citation type="journal article" date="2018" name="PLoS ONE">
        <title>The draft genome of Kipferlia bialata reveals reductive genome evolution in fornicate parasites.</title>
        <authorList>
            <person name="Tanifuji G."/>
            <person name="Takabayashi S."/>
            <person name="Kume K."/>
            <person name="Takagi M."/>
            <person name="Nakayama T."/>
            <person name="Kamikawa R."/>
            <person name="Inagaki Y."/>
            <person name="Hashimoto T."/>
        </authorList>
    </citation>
    <scope>NUCLEOTIDE SEQUENCE [LARGE SCALE GENOMIC DNA]</scope>
    <source>
        <strain evidence="5">NY0173</strain>
    </source>
</reference>
<keyword evidence="2" id="KW-0813">Transport</keyword>
<comment type="caution">
    <text evidence="5">The sequence shown here is derived from an EMBL/GenBank/DDBJ whole genome shotgun (WGS) entry which is preliminary data.</text>
</comment>
<feature type="non-terminal residue" evidence="5">
    <location>
        <position position="1"/>
    </location>
</feature>
<evidence type="ECO:0000256" key="1">
    <source>
        <dbReference type="ARBA" id="ARBA00004308"/>
    </source>
</evidence>